<protein>
    <recommendedName>
        <fullName evidence="4">Energy transducer TonB</fullName>
    </recommendedName>
</protein>
<feature type="chain" id="PRO_5013250290" description="Energy transducer TonB" evidence="1">
    <location>
        <begin position="23"/>
        <end position="169"/>
    </location>
</feature>
<keyword evidence="1" id="KW-0732">Signal</keyword>
<gene>
    <name evidence="2" type="ORF">B1202_02810</name>
</gene>
<accession>A0A1T1H727</accession>
<dbReference type="EMBL" id="MVKX01000001">
    <property type="protein sequence ID" value="OOV85586.1"/>
    <property type="molecule type" value="Genomic_DNA"/>
</dbReference>
<reference evidence="2 3" key="1">
    <citation type="submission" date="2017-02" db="EMBL/GenBank/DDBJ databases">
        <title>Acinetobacter sp. ANC 4945, whole genome shotgun sequencing project.</title>
        <authorList>
            <person name="Radolfova-Krizova L."/>
            <person name="Al Atrouni A."/>
            <person name="Nemec A."/>
        </authorList>
    </citation>
    <scope>NUCLEOTIDE SEQUENCE [LARGE SCALE GENOMIC DNA]</scope>
    <source>
        <strain evidence="2 3">ANC 4945</strain>
    </source>
</reference>
<evidence type="ECO:0000313" key="3">
    <source>
        <dbReference type="Proteomes" id="UP000191160"/>
    </source>
</evidence>
<sequence length="169" mass="18723">MVKRRICVLTVFLPVCLSTAWADSNLNASESAETSVDASNLDYTTDAQVNALLQLLKTPVEEYQPTRVADVIDPHVKLKMYEVSWVNAPQYVLSASEMKTYKHPVKLQLTVIAATGYIGSSKLIASSGSKSFDQKVQKSLLVARLEPIPMVDKNLSYTVEHEFAIHPPQ</sequence>
<feature type="signal peptide" evidence="1">
    <location>
        <begin position="1"/>
        <end position="22"/>
    </location>
</feature>
<dbReference type="Proteomes" id="UP000191160">
    <property type="component" value="Unassembled WGS sequence"/>
</dbReference>
<comment type="caution">
    <text evidence="2">The sequence shown here is derived from an EMBL/GenBank/DDBJ whole genome shotgun (WGS) entry which is preliminary data.</text>
</comment>
<proteinExistence type="predicted"/>
<evidence type="ECO:0000313" key="2">
    <source>
        <dbReference type="EMBL" id="OOV85586.1"/>
    </source>
</evidence>
<evidence type="ECO:0008006" key="4">
    <source>
        <dbReference type="Google" id="ProtNLM"/>
    </source>
</evidence>
<evidence type="ECO:0000256" key="1">
    <source>
        <dbReference type="SAM" id="SignalP"/>
    </source>
</evidence>
<keyword evidence="3" id="KW-1185">Reference proteome</keyword>
<organism evidence="2 3">
    <name type="scientific">Acinetobacter amyesii</name>
    <dbReference type="NCBI Taxonomy" id="2942470"/>
    <lineage>
        <taxon>Bacteria</taxon>
        <taxon>Pseudomonadati</taxon>
        <taxon>Pseudomonadota</taxon>
        <taxon>Gammaproteobacteria</taxon>
        <taxon>Moraxellales</taxon>
        <taxon>Moraxellaceae</taxon>
        <taxon>Acinetobacter</taxon>
    </lineage>
</organism>
<dbReference type="AlphaFoldDB" id="A0A1T1H727"/>
<name>A0A1T1H727_9GAMM</name>